<accession>A0A485M558</accession>
<feature type="transmembrane region" description="Helical" evidence="7">
    <location>
        <begin position="294"/>
        <end position="315"/>
    </location>
</feature>
<dbReference type="Gene3D" id="1.20.1250.20">
    <property type="entry name" value="MFS general substrate transporter like domains"/>
    <property type="match status" value="2"/>
</dbReference>
<dbReference type="InterPro" id="IPR011701">
    <property type="entry name" value="MFS"/>
</dbReference>
<keyword evidence="3" id="KW-1003">Cell membrane</keyword>
<dbReference type="InterPro" id="IPR050171">
    <property type="entry name" value="MFS_Transporters"/>
</dbReference>
<feature type="transmembrane region" description="Helical" evidence="7">
    <location>
        <begin position="127"/>
        <end position="148"/>
    </location>
</feature>
<sequence>MSVLLVVLSGFFLFGSSMMYASIMPVQVAELGAPAWVPTAIPMALPSIVAIILLLPVAVYADSTGKRREILLTVSILICLANIGLAQFTESWVAVTILRIIKGIPNAILPMFAVILTFILPEEKRGAAMGLGMGGAILGQGVFQALSGSLFEWLGSYSNLYYFAAMLSAIAFLLLLPVKAPAVKSPTTLSGKDIAGVMKNRNIFITGTALFFYLIGWNIMFGSFPVVSTDVLNTPIQLQTALFAVASVMLGFGTFIWGPVVDKIGGKKTLLTGITLSALASFAIIPLSSQLWPYVVLFWIATLGGVCGSPASSVIATRSVPKEMSTVAVNAMFIFVTVAGIVGGFIAGPIMAAGGLVVMLLVAAILQAFGDLLVLKVPSKIEQVDQSVAG</sequence>
<dbReference type="EMBL" id="CAADRN010000355">
    <property type="protein sequence ID" value="VFU18656.1"/>
    <property type="molecule type" value="Genomic_DNA"/>
</dbReference>
<organism evidence="9">
    <name type="scientific">anaerobic digester metagenome</name>
    <dbReference type="NCBI Taxonomy" id="1263854"/>
    <lineage>
        <taxon>unclassified sequences</taxon>
        <taxon>metagenomes</taxon>
        <taxon>ecological metagenomes</taxon>
    </lineage>
</organism>
<evidence type="ECO:0000259" key="8">
    <source>
        <dbReference type="PROSITE" id="PS50850"/>
    </source>
</evidence>
<gene>
    <name evidence="9" type="ORF">SCFA_540004</name>
</gene>
<dbReference type="GO" id="GO:0022857">
    <property type="term" value="F:transmembrane transporter activity"/>
    <property type="evidence" value="ECO:0007669"/>
    <property type="project" value="InterPro"/>
</dbReference>
<feature type="transmembrane region" description="Helical" evidence="7">
    <location>
        <begin position="37"/>
        <end position="58"/>
    </location>
</feature>
<keyword evidence="2" id="KW-0813">Transport</keyword>
<evidence type="ECO:0000256" key="6">
    <source>
        <dbReference type="ARBA" id="ARBA00023136"/>
    </source>
</evidence>
<feature type="domain" description="Major facilitator superfamily (MFS) profile" evidence="8">
    <location>
        <begin position="2"/>
        <end position="382"/>
    </location>
</feature>
<evidence type="ECO:0000256" key="4">
    <source>
        <dbReference type="ARBA" id="ARBA00022692"/>
    </source>
</evidence>
<evidence type="ECO:0000256" key="2">
    <source>
        <dbReference type="ARBA" id="ARBA00022448"/>
    </source>
</evidence>
<feature type="transmembrane region" description="Helical" evidence="7">
    <location>
        <begin position="269"/>
        <end position="288"/>
    </location>
</feature>
<dbReference type="InterPro" id="IPR036259">
    <property type="entry name" value="MFS_trans_sf"/>
</dbReference>
<feature type="transmembrane region" description="Helical" evidence="7">
    <location>
        <begin position="327"/>
        <end position="347"/>
    </location>
</feature>
<feature type="transmembrane region" description="Helical" evidence="7">
    <location>
        <begin position="160"/>
        <end position="182"/>
    </location>
</feature>
<keyword evidence="4 7" id="KW-0812">Transmembrane</keyword>
<evidence type="ECO:0000256" key="1">
    <source>
        <dbReference type="ARBA" id="ARBA00004651"/>
    </source>
</evidence>
<evidence type="ECO:0000313" key="9">
    <source>
        <dbReference type="EMBL" id="VFU18656.1"/>
    </source>
</evidence>
<dbReference type="Pfam" id="PF07690">
    <property type="entry name" value="MFS_1"/>
    <property type="match status" value="1"/>
</dbReference>
<dbReference type="AlphaFoldDB" id="A0A485M558"/>
<feature type="transmembrane region" description="Helical" evidence="7">
    <location>
        <begin position="236"/>
        <end position="257"/>
    </location>
</feature>
<dbReference type="SUPFAM" id="SSF103473">
    <property type="entry name" value="MFS general substrate transporter"/>
    <property type="match status" value="1"/>
</dbReference>
<dbReference type="PROSITE" id="PS50850">
    <property type="entry name" value="MFS"/>
    <property type="match status" value="1"/>
</dbReference>
<keyword evidence="6 7" id="KW-0472">Membrane</keyword>
<feature type="transmembrane region" description="Helical" evidence="7">
    <location>
        <begin position="203"/>
        <end position="224"/>
    </location>
</feature>
<feature type="transmembrane region" description="Helical" evidence="7">
    <location>
        <begin position="353"/>
        <end position="375"/>
    </location>
</feature>
<proteinExistence type="predicted"/>
<dbReference type="InterPro" id="IPR020846">
    <property type="entry name" value="MFS_dom"/>
</dbReference>
<protein>
    <submittedName>
        <fullName evidence="9">Putative MFS monocarboxylate transporter-like protein</fullName>
    </submittedName>
</protein>
<comment type="subcellular location">
    <subcellularLocation>
        <location evidence="1">Cell membrane</location>
        <topology evidence="1">Multi-pass membrane protein</topology>
    </subcellularLocation>
</comment>
<feature type="transmembrane region" description="Helical" evidence="7">
    <location>
        <begin position="100"/>
        <end position="120"/>
    </location>
</feature>
<evidence type="ECO:0000256" key="3">
    <source>
        <dbReference type="ARBA" id="ARBA00022475"/>
    </source>
</evidence>
<feature type="transmembrane region" description="Helical" evidence="7">
    <location>
        <begin position="70"/>
        <end position="88"/>
    </location>
</feature>
<evidence type="ECO:0000256" key="7">
    <source>
        <dbReference type="SAM" id="Phobius"/>
    </source>
</evidence>
<dbReference type="PANTHER" id="PTHR23517">
    <property type="entry name" value="RESISTANCE PROTEIN MDTM, PUTATIVE-RELATED-RELATED"/>
    <property type="match status" value="1"/>
</dbReference>
<reference evidence="9" key="1">
    <citation type="submission" date="2019-03" db="EMBL/GenBank/DDBJ databases">
        <authorList>
            <person name="Hao L."/>
        </authorList>
    </citation>
    <scope>NUCLEOTIDE SEQUENCE</scope>
</reference>
<name>A0A485M558_9ZZZZ</name>
<evidence type="ECO:0000256" key="5">
    <source>
        <dbReference type="ARBA" id="ARBA00022989"/>
    </source>
</evidence>
<dbReference type="GO" id="GO:0005886">
    <property type="term" value="C:plasma membrane"/>
    <property type="evidence" value="ECO:0007669"/>
    <property type="project" value="UniProtKB-SubCell"/>
</dbReference>
<keyword evidence="5 7" id="KW-1133">Transmembrane helix</keyword>